<dbReference type="EMBL" id="LAZR01003571">
    <property type="protein sequence ID" value="KKN16892.1"/>
    <property type="molecule type" value="Genomic_DNA"/>
</dbReference>
<accession>A0A0F9NXT0</accession>
<protein>
    <recommendedName>
        <fullName evidence="1">RNase NYN domain-containing protein</fullName>
    </recommendedName>
</protein>
<evidence type="ECO:0000259" key="1">
    <source>
        <dbReference type="Pfam" id="PF11977"/>
    </source>
</evidence>
<feature type="domain" description="RNase NYN" evidence="1">
    <location>
        <begin position="17"/>
        <end position="146"/>
    </location>
</feature>
<organism evidence="2">
    <name type="scientific">marine sediment metagenome</name>
    <dbReference type="NCBI Taxonomy" id="412755"/>
    <lineage>
        <taxon>unclassified sequences</taxon>
        <taxon>metagenomes</taxon>
        <taxon>ecological metagenomes</taxon>
    </lineage>
</organism>
<evidence type="ECO:0000313" key="2">
    <source>
        <dbReference type="EMBL" id="KKN16892.1"/>
    </source>
</evidence>
<dbReference type="InterPro" id="IPR021869">
    <property type="entry name" value="RNase_Zc3h12_NYN"/>
</dbReference>
<gene>
    <name evidence="2" type="ORF">LCGC14_0971310</name>
</gene>
<dbReference type="Pfam" id="PF11977">
    <property type="entry name" value="RNase_Zc3h12a"/>
    <property type="match status" value="1"/>
</dbReference>
<sequence length="187" mass="21827">MTLENCFTKFPTLTNLPVIIDVNNVVYQRHNGRNKPVFDDLVKLLKKLDEIGFDRQQIISICDPLLIRNIDKPTELDKLINQNIVRPAPKNADEFILGYALQHKFCFIISNDKFREYNDQLLSRNWINERRISFMIINGKFCLSPNMDFNKMLCSNSPSNQTMRPSEISTLDILERLTESEGELNLF</sequence>
<reference evidence="2" key="1">
    <citation type="journal article" date="2015" name="Nature">
        <title>Complex archaea that bridge the gap between prokaryotes and eukaryotes.</title>
        <authorList>
            <person name="Spang A."/>
            <person name="Saw J.H."/>
            <person name="Jorgensen S.L."/>
            <person name="Zaremba-Niedzwiedzka K."/>
            <person name="Martijn J."/>
            <person name="Lind A.E."/>
            <person name="van Eijk R."/>
            <person name="Schleper C."/>
            <person name="Guy L."/>
            <person name="Ettema T.J."/>
        </authorList>
    </citation>
    <scope>NUCLEOTIDE SEQUENCE</scope>
</reference>
<dbReference type="AlphaFoldDB" id="A0A0F9NXT0"/>
<name>A0A0F9NXT0_9ZZZZ</name>
<comment type="caution">
    <text evidence="2">The sequence shown here is derived from an EMBL/GenBank/DDBJ whole genome shotgun (WGS) entry which is preliminary data.</text>
</comment>
<dbReference type="Gene3D" id="3.40.50.11980">
    <property type="match status" value="1"/>
</dbReference>
<proteinExistence type="predicted"/>